<evidence type="ECO:0000256" key="1">
    <source>
        <dbReference type="ARBA" id="ARBA00006484"/>
    </source>
</evidence>
<evidence type="ECO:0000313" key="4">
    <source>
        <dbReference type="EMBL" id="KAJ5703974.1"/>
    </source>
</evidence>
<keyword evidence="5" id="KW-1185">Reference proteome</keyword>
<gene>
    <name evidence="4" type="ORF">N7493_011112</name>
</gene>
<dbReference type="InterPro" id="IPR002347">
    <property type="entry name" value="SDR_fam"/>
</dbReference>
<dbReference type="InterPro" id="IPR036291">
    <property type="entry name" value="NAD(P)-bd_dom_sf"/>
</dbReference>
<dbReference type="Gene3D" id="3.40.50.720">
    <property type="entry name" value="NAD(P)-binding Rossmann-like Domain"/>
    <property type="match status" value="1"/>
</dbReference>
<name>A0AAD6HBR9_9EURO</name>
<dbReference type="PRINTS" id="PR00081">
    <property type="entry name" value="GDHRDH"/>
</dbReference>
<dbReference type="Pfam" id="PF00106">
    <property type="entry name" value="adh_short"/>
    <property type="match status" value="1"/>
</dbReference>
<dbReference type="GO" id="GO:0016491">
    <property type="term" value="F:oxidoreductase activity"/>
    <property type="evidence" value="ECO:0007669"/>
    <property type="project" value="UniProtKB-KW"/>
</dbReference>
<dbReference type="Proteomes" id="UP001215712">
    <property type="component" value="Unassembled WGS sequence"/>
</dbReference>
<sequence length="301" mass="32431">MTRSSGPQTWFITGCSSGFGEQLVQQLRALGDNVVATGRNADTKLAHLKDTGATILDLDVTASQAELDAKFQQAIDIYGSVDVLVNNAGYIQVGALEELTQEDMQRSLDTNFHGPVNLTRSALPHFRSKGENGGGLIIYMSSQGGFIGEPAGAGYCASKFALEGAVESLSRELGWLAPGIKLLILQPGHFRTEVMSKLNHVPHRVDFWKPLNDAARTRGAGNYGHEPGDPAKMVARVIDIAKGTGAAEGKEIPLRIPFGSDCVGFMNGKLETIHKTMEDWDEVSRSTDFPDHEAPMPALPK</sequence>
<evidence type="ECO:0000256" key="3">
    <source>
        <dbReference type="RuleBase" id="RU000363"/>
    </source>
</evidence>
<reference evidence="4" key="2">
    <citation type="submission" date="2023-01" db="EMBL/GenBank/DDBJ databases">
        <authorList>
            <person name="Petersen C."/>
        </authorList>
    </citation>
    <scope>NUCLEOTIDE SEQUENCE</scope>
    <source>
        <strain evidence="4">IBT 17514</strain>
    </source>
</reference>
<dbReference type="InterPro" id="IPR051911">
    <property type="entry name" value="SDR_oxidoreductase"/>
</dbReference>
<comment type="similarity">
    <text evidence="1 3">Belongs to the short-chain dehydrogenases/reductases (SDR) family.</text>
</comment>
<dbReference type="AlphaFoldDB" id="A0AAD6HBR9"/>
<accession>A0AAD6HBR9</accession>
<dbReference type="EMBL" id="JAQJAN010000020">
    <property type="protein sequence ID" value="KAJ5703974.1"/>
    <property type="molecule type" value="Genomic_DNA"/>
</dbReference>
<protein>
    <recommendedName>
        <fullName evidence="6">Hydroxybutyrate dehydrogenase</fullName>
    </recommendedName>
</protein>
<dbReference type="PANTHER" id="PTHR43976:SF16">
    <property type="entry name" value="SHORT-CHAIN DEHYDROGENASE_REDUCTASE FAMILY PROTEIN"/>
    <property type="match status" value="1"/>
</dbReference>
<proteinExistence type="inferred from homology"/>
<dbReference type="PRINTS" id="PR00080">
    <property type="entry name" value="SDRFAMILY"/>
</dbReference>
<dbReference type="CDD" id="cd05374">
    <property type="entry name" value="17beta-HSD-like_SDR_c"/>
    <property type="match status" value="1"/>
</dbReference>
<reference evidence="4" key="1">
    <citation type="journal article" date="2023" name="IMA Fungus">
        <title>Comparative genomic study of the Penicillium genus elucidates a diverse pangenome and 15 lateral gene transfer events.</title>
        <authorList>
            <person name="Petersen C."/>
            <person name="Sorensen T."/>
            <person name="Nielsen M.R."/>
            <person name="Sondergaard T.E."/>
            <person name="Sorensen J.L."/>
            <person name="Fitzpatrick D.A."/>
            <person name="Frisvad J.C."/>
            <person name="Nielsen K.L."/>
        </authorList>
    </citation>
    <scope>NUCLEOTIDE SEQUENCE</scope>
    <source>
        <strain evidence="4">IBT 17514</strain>
    </source>
</reference>
<evidence type="ECO:0000313" key="5">
    <source>
        <dbReference type="Proteomes" id="UP001215712"/>
    </source>
</evidence>
<dbReference type="PANTHER" id="PTHR43976">
    <property type="entry name" value="SHORT CHAIN DEHYDROGENASE"/>
    <property type="match status" value="1"/>
</dbReference>
<dbReference type="SUPFAM" id="SSF51735">
    <property type="entry name" value="NAD(P)-binding Rossmann-fold domains"/>
    <property type="match status" value="1"/>
</dbReference>
<dbReference type="PROSITE" id="PS51257">
    <property type="entry name" value="PROKAR_LIPOPROTEIN"/>
    <property type="match status" value="1"/>
</dbReference>
<organism evidence="4 5">
    <name type="scientific">Penicillium malachiteum</name>
    <dbReference type="NCBI Taxonomy" id="1324776"/>
    <lineage>
        <taxon>Eukaryota</taxon>
        <taxon>Fungi</taxon>
        <taxon>Dikarya</taxon>
        <taxon>Ascomycota</taxon>
        <taxon>Pezizomycotina</taxon>
        <taxon>Eurotiomycetes</taxon>
        <taxon>Eurotiomycetidae</taxon>
        <taxon>Eurotiales</taxon>
        <taxon>Aspergillaceae</taxon>
        <taxon>Penicillium</taxon>
    </lineage>
</organism>
<comment type="caution">
    <text evidence="4">The sequence shown here is derived from an EMBL/GenBank/DDBJ whole genome shotgun (WGS) entry which is preliminary data.</text>
</comment>
<evidence type="ECO:0000256" key="2">
    <source>
        <dbReference type="ARBA" id="ARBA00023002"/>
    </source>
</evidence>
<evidence type="ECO:0008006" key="6">
    <source>
        <dbReference type="Google" id="ProtNLM"/>
    </source>
</evidence>
<keyword evidence="2" id="KW-0560">Oxidoreductase</keyword>